<reference evidence="1" key="1">
    <citation type="submission" date="2020-09" db="EMBL/GenBank/DDBJ databases">
        <title>Draft Genome Sequence of Paenibacillus sp. WST5.</title>
        <authorList>
            <person name="Bao Z."/>
        </authorList>
    </citation>
    <scope>NUCLEOTIDE SEQUENCE</scope>
    <source>
        <strain evidence="1">WST5</strain>
    </source>
</reference>
<keyword evidence="2" id="KW-1185">Reference proteome</keyword>
<accession>A0A926KVS5</accession>
<sequence>MIYGTKLLDTDTELFVAALTQTPVYVWSLDSLGVYYQVDSGFIVKYTPDYVRIHSDREANEQVPLWYSRETTEFSIRS</sequence>
<protein>
    <submittedName>
        <fullName evidence="1">Uncharacterized protein</fullName>
    </submittedName>
</protein>
<evidence type="ECO:0000313" key="1">
    <source>
        <dbReference type="EMBL" id="MBD0383078.1"/>
    </source>
</evidence>
<name>A0A926KVS5_9BACL</name>
<dbReference type="Proteomes" id="UP000650466">
    <property type="component" value="Unassembled WGS sequence"/>
</dbReference>
<comment type="caution">
    <text evidence="1">The sequence shown here is derived from an EMBL/GenBank/DDBJ whole genome shotgun (WGS) entry which is preliminary data.</text>
</comment>
<proteinExistence type="predicted"/>
<organism evidence="1 2">
    <name type="scientific">Paenibacillus sedimenti</name>
    <dbReference type="NCBI Taxonomy" id="2770274"/>
    <lineage>
        <taxon>Bacteria</taxon>
        <taxon>Bacillati</taxon>
        <taxon>Bacillota</taxon>
        <taxon>Bacilli</taxon>
        <taxon>Bacillales</taxon>
        <taxon>Paenibacillaceae</taxon>
        <taxon>Paenibacillus</taxon>
    </lineage>
</organism>
<dbReference type="AlphaFoldDB" id="A0A926KVS5"/>
<dbReference type="RefSeq" id="WP_188176852.1">
    <property type="nucleotide sequence ID" value="NZ_JACVVD010000009.1"/>
</dbReference>
<dbReference type="EMBL" id="JACVVD010000009">
    <property type="protein sequence ID" value="MBD0383078.1"/>
    <property type="molecule type" value="Genomic_DNA"/>
</dbReference>
<gene>
    <name evidence="1" type="ORF">ICC18_23485</name>
</gene>
<evidence type="ECO:0000313" key="2">
    <source>
        <dbReference type="Proteomes" id="UP000650466"/>
    </source>
</evidence>